<proteinExistence type="predicted"/>
<dbReference type="InterPro" id="IPR019564">
    <property type="entry name" value="Sam37/metaxin_N"/>
</dbReference>
<keyword evidence="10" id="KW-1185">Reference proteome</keyword>
<keyword evidence="4" id="KW-0653">Protein transport</keyword>
<evidence type="ECO:0000259" key="7">
    <source>
        <dbReference type="Pfam" id="PF00043"/>
    </source>
</evidence>
<feature type="domain" description="Mitochondrial outer membrane transport complex Sam37/metaxin N-terminal" evidence="8">
    <location>
        <begin position="53"/>
        <end position="170"/>
    </location>
</feature>
<dbReference type="GO" id="GO:0001401">
    <property type="term" value="C:SAM complex"/>
    <property type="evidence" value="ECO:0007669"/>
    <property type="project" value="InterPro"/>
</dbReference>
<keyword evidence="3" id="KW-1000">Mitochondrion outer membrane</keyword>
<sequence>MAGLSEPYNESFLPLIQKYYSLEAIAREPWHSDTILFLPSKNQMFIENGGAESIATSIYLSLLNLNHEIRYVKNVNEMSPSGKGPLLKCGKYSIGEFEPIVNFCNLKGYRLLANYLDNSKKTEIKSYILLIQKAFSETIEYLLWKNNSVQKVIKESFNQNYSWPLNHILYLNEFYFNRNKLVSNKIWNLEKLEVLEKFRETNDCLNKKLEGSLYLIGNNMTEADILLFSYLKVLHLYSDFDETLNLLHDFRNINDFYANMSRKLQNILMEKLELN</sequence>
<dbReference type="EMBL" id="CAJNOC010000582">
    <property type="protein sequence ID" value="CAF0779475.1"/>
    <property type="molecule type" value="Genomic_DNA"/>
</dbReference>
<evidence type="ECO:0000259" key="8">
    <source>
        <dbReference type="Pfam" id="PF10568"/>
    </source>
</evidence>
<dbReference type="PANTHER" id="PTHR12289">
    <property type="entry name" value="METAXIN RELATED"/>
    <property type="match status" value="1"/>
</dbReference>
<dbReference type="AlphaFoldDB" id="A0A813RCE1"/>
<dbReference type="GO" id="GO:0015031">
    <property type="term" value="P:protein transport"/>
    <property type="evidence" value="ECO:0007669"/>
    <property type="project" value="UniProtKB-KW"/>
</dbReference>
<comment type="subcellular location">
    <subcellularLocation>
        <location evidence="1">Mitochondrion outer membrane</location>
    </subcellularLocation>
</comment>
<evidence type="ECO:0000256" key="6">
    <source>
        <dbReference type="ARBA" id="ARBA00023136"/>
    </source>
</evidence>
<dbReference type="InterPro" id="IPR036282">
    <property type="entry name" value="Glutathione-S-Trfase_C_sf"/>
</dbReference>
<evidence type="ECO:0000256" key="2">
    <source>
        <dbReference type="ARBA" id="ARBA00022448"/>
    </source>
</evidence>
<gene>
    <name evidence="9" type="ORF">OXX778_LOCUS5380</name>
</gene>
<dbReference type="PANTHER" id="PTHR12289:SF38">
    <property type="entry name" value="METAXIN-2"/>
    <property type="match status" value="1"/>
</dbReference>
<dbReference type="GO" id="GO:0007005">
    <property type="term" value="P:mitochondrion organization"/>
    <property type="evidence" value="ECO:0007669"/>
    <property type="project" value="TreeGrafter"/>
</dbReference>
<comment type="caution">
    <text evidence="9">The sequence shown here is derived from an EMBL/GenBank/DDBJ whole genome shotgun (WGS) entry which is preliminary data.</text>
</comment>
<dbReference type="OrthoDB" id="198787at2759"/>
<dbReference type="Pfam" id="PF10568">
    <property type="entry name" value="Tom37"/>
    <property type="match status" value="1"/>
</dbReference>
<evidence type="ECO:0000256" key="1">
    <source>
        <dbReference type="ARBA" id="ARBA00004294"/>
    </source>
</evidence>
<dbReference type="Pfam" id="PF00043">
    <property type="entry name" value="GST_C"/>
    <property type="match status" value="1"/>
</dbReference>
<feature type="domain" description="Glutathione S-transferase C-terminal" evidence="7">
    <location>
        <begin position="190"/>
        <end position="262"/>
    </location>
</feature>
<organism evidence="9 10">
    <name type="scientific">Brachionus calyciflorus</name>
    <dbReference type="NCBI Taxonomy" id="104777"/>
    <lineage>
        <taxon>Eukaryota</taxon>
        <taxon>Metazoa</taxon>
        <taxon>Spiralia</taxon>
        <taxon>Gnathifera</taxon>
        <taxon>Rotifera</taxon>
        <taxon>Eurotatoria</taxon>
        <taxon>Monogononta</taxon>
        <taxon>Pseudotrocha</taxon>
        <taxon>Ploima</taxon>
        <taxon>Brachionidae</taxon>
        <taxon>Brachionus</taxon>
    </lineage>
</organism>
<evidence type="ECO:0000256" key="5">
    <source>
        <dbReference type="ARBA" id="ARBA00023128"/>
    </source>
</evidence>
<protein>
    <submittedName>
        <fullName evidence="9">Uncharacterized protein</fullName>
    </submittedName>
</protein>
<dbReference type="InterPro" id="IPR050931">
    <property type="entry name" value="Mito_Protein_Transport_Metaxin"/>
</dbReference>
<evidence type="ECO:0000256" key="3">
    <source>
        <dbReference type="ARBA" id="ARBA00022787"/>
    </source>
</evidence>
<accession>A0A813RCE1</accession>
<reference evidence="9" key="1">
    <citation type="submission" date="2021-02" db="EMBL/GenBank/DDBJ databases">
        <authorList>
            <person name="Nowell W R."/>
        </authorList>
    </citation>
    <scope>NUCLEOTIDE SEQUENCE</scope>
    <source>
        <strain evidence="9">Ploen Becks lab</strain>
    </source>
</reference>
<keyword evidence="5" id="KW-0496">Mitochondrion</keyword>
<evidence type="ECO:0000313" key="10">
    <source>
        <dbReference type="Proteomes" id="UP000663879"/>
    </source>
</evidence>
<dbReference type="InterPro" id="IPR004046">
    <property type="entry name" value="GST_C"/>
</dbReference>
<dbReference type="Proteomes" id="UP000663879">
    <property type="component" value="Unassembled WGS sequence"/>
</dbReference>
<keyword evidence="6" id="KW-0472">Membrane</keyword>
<keyword evidence="2" id="KW-0813">Transport</keyword>
<dbReference type="SUPFAM" id="SSF47616">
    <property type="entry name" value="GST C-terminal domain-like"/>
    <property type="match status" value="1"/>
</dbReference>
<evidence type="ECO:0000256" key="4">
    <source>
        <dbReference type="ARBA" id="ARBA00022927"/>
    </source>
</evidence>
<evidence type="ECO:0000313" key="9">
    <source>
        <dbReference type="EMBL" id="CAF0779475.1"/>
    </source>
</evidence>
<dbReference type="Gene3D" id="1.20.1050.10">
    <property type="match status" value="1"/>
</dbReference>
<name>A0A813RCE1_9BILA</name>